<dbReference type="Proteomes" id="UP001165064">
    <property type="component" value="Unassembled WGS sequence"/>
</dbReference>
<dbReference type="EMBL" id="BSXS01003325">
    <property type="protein sequence ID" value="GME81049.1"/>
    <property type="molecule type" value="Genomic_DNA"/>
</dbReference>
<name>A0ACB5T4R0_AMBMO</name>
<protein>
    <submittedName>
        <fullName evidence="1">Unnamed protein product</fullName>
    </submittedName>
</protein>
<sequence length="302" mass="35196">MVDGTSESNKTLDSSVHDSQTTSPNQGREQQQQQPPQPPPPRKPTRFKRPISQKACETCRKRRVRCNATARNWPEQKCTNCEEFGVECVVLKKKKKRSKEEIEADNLRNQQLGQQQGQDGNPTVGFSFKIETPDKVNKKQKVKKTASTNTKESKKSIRRLENVEQSTKIKQEPPTIPQPVKEQHIIIDPESILNRQLDPSCQAVILRGYSQKPELMKMLDFEKIMPQRFTMRDTITPEQLKLFKILHCFVLPDEATCRKYIDNYFEYHESSYPVLSRIQFEKDFKDLRNPPSLLFLWTMFVV</sequence>
<proteinExistence type="predicted"/>
<organism evidence="1 2">
    <name type="scientific">Ambrosiozyma monospora</name>
    <name type="common">Yeast</name>
    <name type="synonym">Endomycopsis monosporus</name>
    <dbReference type="NCBI Taxonomy" id="43982"/>
    <lineage>
        <taxon>Eukaryota</taxon>
        <taxon>Fungi</taxon>
        <taxon>Dikarya</taxon>
        <taxon>Ascomycota</taxon>
        <taxon>Saccharomycotina</taxon>
        <taxon>Pichiomycetes</taxon>
        <taxon>Pichiales</taxon>
        <taxon>Pichiaceae</taxon>
        <taxon>Ambrosiozyma</taxon>
    </lineage>
</organism>
<comment type="caution">
    <text evidence="1">The sequence shown here is derived from an EMBL/GenBank/DDBJ whole genome shotgun (WGS) entry which is preliminary data.</text>
</comment>
<keyword evidence="2" id="KW-1185">Reference proteome</keyword>
<gene>
    <name evidence="1" type="ORF">Amon02_000473500</name>
</gene>
<reference evidence="1" key="1">
    <citation type="submission" date="2023-04" db="EMBL/GenBank/DDBJ databases">
        <title>Ambrosiozyma monospora NBRC 10751.</title>
        <authorList>
            <person name="Ichikawa N."/>
            <person name="Sato H."/>
            <person name="Tonouchi N."/>
        </authorList>
    </citation>
    <scope>NUCLEOTIDE SEQUENCE</scope>
    <source>
        <strain evidence="1">NBRC 10751</strain>
    </source>
</reference>
<evidence type="ECO:0000313" key="2">
    <source>
        <dbReference type="Proteomes" id="UP001165064"/>
    </source>
</evidence>
<accession>A0ACB5T4R0</accession>
<evidence type="ECO:0000313" key="1">
    <source>
        <dbReference type="EMBL" id="GME81049.1"/>
    </source>
</evidence>